<feature type="region of interest" description="Disordered" evidence="1">
    <location>
        <begin position="1"/>
        <end position="40"/>
    </location>
</feature>
<organism evidence="2 3">
    <name type="scientific">Trichogramma brassicae</name>
    <dbReference type="NCBI Taxonomy" id="86971"/>
    <lineage>
        <taxon>Eukaryota</taxon>
        <taxon>Metazoa</taxon>
        <taxon>Ecdysozoa</taxon>
        <taxon>Arthropoda</taxon>
        <taxon>Hexapoda</taxon>
        <taxon>Insecta</taxon>
        <taxon>Pterygota</taxon>
        <taxon>Neoptera</taxon>
        <taxon>Endopterygota</taxon>
        <taxon>Hymenoptera</taxon>
        <taxon>Apocrita</taxon>
        <taxon>Proctotrupomorpha</taxon>
        <taxon>Chalcidoidea</taxon>
        <taxon>Trichogrammatidae</taxon>
        <taxon>Trichogramma</taxon>
    </lineage>
</organism>
<dbReference type="OrthoDB" id="7617364at2759"/>
<dbReference type="Proteomes" id="UP000479190">
    <property type="component" value="Unassembled WGS sequence"/>
</dbReference>
<protein>
    <submittedName>
        <fullName evidence="2">Uncharacterized protein</fullName>
    </submittedName>
</protein>
<dbReference type="AlphaFoldDB" id="A0A6H5I8J8"/>
<reference evidence="2 3" key="1">
    <citation type="submission" date="2020-02" db="EMBL/GenBank/DDBJ databases">
        <authorList>
            <person name="Ferguson B K."/>
        </authorList>
    </citation>
    <scope>NUCLEOTIDE SEQUENCE [LARGE SCALE GENOMIC DNA]</scope>
</reference>
<gene>
    <name evidence="2" type="ORF">TBRA_LOCUS5603</name>
</gene>
<evidence type="ECO:0000313" key="3">
    <source>
        <dbReference type="Proteomes" id="UP000479190"/>
    </source>
</evidence>
<keyword evidence="3" id="KW-1185">Reference proteome</keyword>
<name>A0A6H5I8J8_9HYME</name>
<accession>A0A6H5I8J8</accession>
<dbReference type="EMBL" id="CADCXV010000719">
    <property type="protein sequence ID" value="CAB0033705.1"/>
    <property type="molecule type" value="Genomic_DNA"/>
</dbReference>
<evidence type="ECO:0000256" key="1">
    <source>
        <dbReference type="SAM" id="MobiDB-lite"/>
    </source>
</evidence>
<sequence>MCKDSPSLRGQDPLRSPWKRQTLVLLPKPGRPPDAPSSYRPLCMLDTAGKIFERIICRRLEVYTEGPSGLSDHQHGFRRGRSTIDAIESVTAAARETVEGARGIRTYCATRTRELKNARRH</sequence>
<dbReference type="PANTHER" id="PTHR19446">
    <property type="entry name" value="REVERSE TRANSCRIPTASES"/>
    <property type="match status" value="1"/>
</dbReference>
<evidence type="ECO:0000313" key="2">
    <source>
        <dbReference type="EMBL" id="CAB0033705.1"/>
    </source>
</evidence>
<proteinExistence type="predicted"/>